<evidence type="ECO:0000313" key="7">
    <source>
        <dbReference type="Proteomes" id="UP001138500"/>
    </source>
</evidence>
<dbReference type="Pfam" id="PF13535">
    <property type="entry name" value="ATP-grasp_4"/>
    <property type="match status" value="1"/>
</dbReference>
<dbReference type="SUPFAM" id="SSF56059">
    <property type="entry name" value="Glutathione synthetase ATP-binding domain-like"/>
    <property type="match status" value="1"/>
</dbReference>
<dbReference type="PANTHER" id="PTHR43585:SF2">
    <property type="entry name" value="ATP-GRASP ENZYME FSQD"/>
    <property type="match status" value="1"/>
</dbReference>
<evidence type="ECO:0000256" key="1">
    <source>
        <dbReference type="ARBA" id="ARBA00022598"/>
    </source>
</evidence>
<dbReference type="PANTHER" id="PTHR43585">
    <property type="entry name" value="FUMIPYRROLE BIOSYNTHESIS PROTEIN C"/>
    <property type="match status" value="1"/>
</dbReference>
<gene>
    <name evidence="6" type="ORF">Tdes44962_MAKER04583</name>
</gene>
<evidence type="ECO:0000256" key="2">
    <source>
        <dbReference type="ARBA" id="ARBA00022741"/>
    </source>
</evidence>
<keyword evidence="2 4" id="KW-0547">Nucleotide-binding</keyword>
<feature type="domain" description="ATP-grasp" evidence="5">
    <location>
        <begin position="212"/>
        <end position="444"/>
    </location>
</feature>
<keyword evidence="7" id="KW-1185">Reference proteome</keyword>
<dbReference type="AlphaFoldDB" id="A0A9W7SMM6"/>
<dbReference type="InterPro" id="IPR052032">
    <property type="entry name" value="ATP-dep_AA_Ligase"/>
</dbReference>
<dbReference type="InterPro" id="IPR041472">
    <property type="entry name" value="BL00235/CARNS1_N"/>
</dbReference>
<evidence type="ECO:0000256" key="3">
    <source>
        <dbReference type="ARBA" id="ARBA00022840"/>
    </source>
</evidence>
<dbReference type="OrthoDB" id="434648at2759"/>
<reference evidence="6 7" key="1">
    <citation type="journal article" date="2018" name="IMA Fungus">
        <title>IMA Genome-F 10: Nine draft genome sequences of Claviceps purpurea s.lat., including C. arundinis, C. humidiphila, and C. cf. spartinae, pseudomolecules for the pitch canker pathogen Fusarium circinatum, draft genome of Davidsoniella eucalypti, Grosmannia galeiformis, Quambalaria eucalypti, and Teratosphaeria destructans.</title>
        <authorList>
            <person name="Wingfield B.D."/>
            <person name="Liu M."/>
            <person name="Nguyen H.D."/>
            <person name="Lane F.A."/>
            <person name="Morgan S.W."/>
            <person name="De Vos L."/>
            <person name="Wilken P.M."/>
            <person name="Duong T.A."/>
            <person name="Aylward J."/>
            <person name="Coetzee M.P."/>
            <person name="Dadej K."/>
            <person name="De Beer Z.W."/>
            <person name="Findlay W."/>
            <person name="Havenga M."/>
            <person name="Kolarik M."/>
            <person name="Menzies J.G."/>
            <person name="Naidoo K."/>
            <person name="Pochopski O."/>
            <person name="Shoukouhi P."/>
            <person name="Santana Q.C."/>
            <person name="Seifert K.A."/>
            <person name="Soal N."/>
            <person name="Steenkamp E.T."/>
            <person name="Tatham C.T."/>
            <person name="van der Nest M.A."/>
            <person name="Wingfield M.J."/>
        </authorList>
    </citation>
    <scope>NUCLEOTIDE SEQUENCE [LARGE SCALE GENOMIC DNA]</scope>
    <source>
        <strain evidence="6">CMW44962</strain>
    </source>
</reference>
<dbReference type="GO" id="GO:0005524">
    <property type="term" value="F:ATP binding"/>
    <property type="evidence" value="ECO:0007669"/>
    <property type="project" value="UniProtKB-UniRule"/>
</dbReference>
<dbReference type="Gene3D" id="3.40.50.20">
    <property type="match status" value="1"/>
</dbReference>
<evidence type="ECO:0000259" key="5">
    <source>
        <dbReference type="PROSITE" id="PS50975"/>
    </source>
</evidence>
<dbReference type="PROSITE" id="PS50975">
    <property type="entry name" value="ATP_GRASP"/>
    <property type="match status" value="1"/>
</dbReference>
<organism evidence="6 7">
    <name type="scientific">Teratosphaeria destructans</name>
    <dbReference type="NCBI Taxonomy" id="418781"/>
    <lineage>
        <taxon>Eukaryota</taxon>
        <taxon>Fungi</taxon>
        <taxon>Dikarya</taxon>
        <taxon>Ascomycota</taxon>
        <taxon>Pezizomycotina</taxon>
        <taxon>Dothideomycetes</taxon>
        <taxon>Dothideomycetidae</taxon>
        <taxon>Mycosphaerellales</taxon>
        <taxon>Teratosphaeriaceae</taxon>
        <taxon>Teratosphaeria</taxon>
    </lineage>
</organism>
<accession>A0A9W7SMM6</accession>
<name>A0A9W7SMM6_9PEZI</name>
<keyword evidence="1" id="KW-0436">Ligase</keyword>
<dbReference type="EMBL" id="RIBY02002189">
    <property type="protein sequence ID" value="KAH9823623.1"/>
    <property type="molecule type" value="Genomic_DNA"/>
</dbReference>
<dbReference type="GO" id="GO:0046872">
    <property type="term" value="F:metal ion binding"/>
    <property type="evidence" value="ECO:0007669"/>
    <property type="project" value="InterPro"/>
</dbReference>
<dbReference type="Proteomes" id="UP001138500">
    <property type="component" value="Unassembled WGS sequence"/>
</dbReference>
<evidence type="ECO:0000256" key="4">
    <source>
        <dbReference type="PROSITE-ProRule" id="PRU00409"/>
    </source>
</evidence>
<evidence type="ECO:0000313" key="6">
    <source>
        <dbReference type="EMBL" id="KAH9823623.1"/>
    </source>
</evidence>
<dbReference type="Pfam" id="PF18130">
    <property type="entry name" value="ATPgrasp_N"/>
    <property type="match status" value="1"/>
</dbReference>
<dbReference type="GO" id="GO:0016874">
    <property type="term" value="F:ligase activity"/>
    <property type="evidence" value="ECO:0007669"/>
    <property type="project" value="UniProtKB-KW"/>
</dbReference>
<reference evidence="6 7" key="2">
    <citation type="journal article" date="2021" name="Curr. Genet.">
        <title>Genetic response to nitrogen starvation in the aggressive Eucalyptus foliar pathogen Teratosphaeria destructans.</title>
        <authorList>
            <person name="Havenga M."/>
            <person name="Wingfield B.D."/>
            <person name="Wingfield M.J."/>
            <person name="Dreyer L.L."/>
            <person name="Roets F."/>
            <person name="Aylward J."/>
        </authorList>
    </citation>
    <scope>NUCLEOTIDE SEQUENCE [LARGE SCALE GENOMIC DNA]</scope>
    <source>
        <strain evidence="6">CMW44962</strain>
    </source>
</reference>
<dbReference type="InterPro" id="IPR011761">
    <property type="entry name" value="ATP-grasp"/>
</dbReference>
<comment type="caution">
    <text evidence="6">The sequence shown here is derived from an EMBL/GenBank/DDBJ whole genome shotgun (WGS) entry which is preliminary data.</text>
</comment>
<dbReference type="Gene3D" id="3.30.470.20">
    <property type="entry name" value="ATP-grasp fold, B domain"/>
    <property type="match status" value="1"/>
</dbReference>
<keyword evidence="3 4" id="KW-0067">ATP-binding</keyword>
<protein>
    <submittedName>
        <fullName evidence="6">Glutathione synthetase ATP-binding domain-like protein</fullName>
    </submittedName>
</protein>
<sequence>MPRRGGYASRSDWVERRFLDSASVEAAVSFVRPLQWVEVFQPHTPDQALGCLLKTACAALLLRTSGSIEQMDADMYERLSLDWLSPTPIEEFRLAVVDGRRHPSVSSASEGIFRAASSLGVRLVVLDDLNHWLASTSQSHLRDAFVPIDLSPDDTLADRIVTALARCDQPIHGITTWTDQYLLPVAKAAAILGLHGNPVDAVARCVDKSLMRQFYRASSAQHFEFSDALGLEALIEKHGARLGLPMVLKPCSGTSSEGVFKVSTLQELRAIAWRNMGSKSVGAKYGTKMLLETFVKGPEVDVNLVMLDGKIIFWDISDDFPSPADVDASDVLDSFTDTANCMPSALPPGEQRMLLSEFHETLLLMGFRTGIFHLEGRVRNSTMEYSHDRGLLDLRPQPVDCKKTTGAGGFIIEVNARMPGNMGACLIERLWGVDYYALHMLFAVGDFNRIRRLAKSFRSGPQYHAQVLRLPAHKGGVWASGDACKRVLEANPHLAPYISHYRCLYRDGMVVPDPMTDVVVCVGFFYLFSRKSRDDLLWASQELGSLFDYEVVSCGGGDLEGMSKAEQSKL</sequence>
<proteinExistence type="predicted"/>